<dbReference type="STRING" id="36022.A0A061BCD6"/>
<evidence type="ECO:0000313" key="4">
    <source>
        <dbReference type="EMBL" id="CDR47601.1"/>
    </source>
</evidence>
<dbReference type="SUPFAM" id="SSF55729">
    <property type="entry name" value="Acyl-CoA N-acyltransferases (Nat)"/>
    <property type="match status" value="1"/>
</dbReference>
<reference evidence="5" key="3">
    <citation type="submission" date="2017-01" db="EMBL/GenBank/DDBJ databases">
        <authorList>
            <person name="Mah S.A."/>
            <person name="Swanson W.J."/>
            <person name="Moy G.W."/>
            <person name="Vacquier V.D."/>
        </authorList>
    </citation>
    <scope>NUCLEOTIDE SEQUENCE [LARGE SCALE GENOMIC DNA]</scope>
    <source>
        <strain evidence="5">65</strain>
    </source>
</reference>
<protein>
    <submittedName>
        <fullName evidence="4">CYFA0S34e00496g1_1</fullName>
    </submittedName>
    <submittedName>
        <fullName evidence="5">N-alpha-acetyltransferase 50</fullName>
    </submittedName>
</protein>
<evidence type="ECO:0000256" key="1">
    <source>
        <dbReference type="ARBA" id="ARBA00022679"/>
    </source>
</evidence>
<evidence type="ECO:0000313" key="5">
    <source>
        <dbReference type="EMBL" id="ONH66755.1"/>
    </source>
</evidence>
<reference evidence="4" key="1">
    <citation type="journal article" date="2014" name="Genome Announc.">
        <title>Genome sequence of the yeast Cyberlindnera fabianii (Hansenula fabianii).</title>
        <authorList>
            <person name="Freel K.C."/>
            <person name="Sarilar V."/>
            <person name="Neuveglise C."/>
            <person name="Devillers H."/>
            <person name="Friedrich A."/>
            <person name="Schacherer J."/>
        </authorList>
    </citation>
    <scope>NUCLEOTIDE SEQUENCE</scope>
    <source>
        <strain evidence="4">YJS4271</strain>
    </source>
</reference>
<name>A0A061BCD6_CYBFA</name>
<accession>A0A061BCD6</accession>
<dbReference type="InterPro" id="IPR016181">
    <property type="entry name" value="Acyl_CoA_acyltransferase"/>
</dbReference>
<proteinExistence type="predicted"/>
<dbReference type="Proteomes" id="UP000189513">
    <property type="component" value="Unassembled WGS sequence"/>
</dbReference>
<dbReference type="OrthoDB" id="47374at2759"/>
<dbReference type="EMBL" id="LK052919">
    <property type="protein sequence ID" value="CDR47601.1"/>
    <property type="molecule type" value="Genomic_DNA"/>
</dbReference>
<dbReference type="GO" id="GO:0031415">
    <property type="term" value="C:NatA complex"/>
    <property type="evidence" value="ECO:0007669"/>
    <property type="project" value="TreeGrafter"/>
</dbReference>
<feature type="domain" description="N-acetyltransferase" evidence="3">
    <location>
        <begin position="4"/>
        <end position="154"/>
    </location>
</feature>
<dbReference type="VEuPathDB" id="FungiDB:BON22_3519"/>
<dbReference type="GO" id="GO:0016747">
    <property type="term" value="F:acyltransferase activity, transferring groups other than amino-acyl groups"/>
    <property type="evidence" value="ECO:0007669"/>
    <property type="project" value="InterPro"/>
</dbReference>
<evidence type="ECO:0000259" key="3">
    <source>
        <dbReference type="PROSITE" id="PS51186"/>
    </source>
</evidence>
<dbReference type="Gene3D" id="3.40.630.30">
    <property type="match status" value="1"/>
</dbReference>
<reference evidence="6" key="2">
    <citation type="journal article" date="2017" name="Genome Announc.">
        <title>Genome sequences of Cyberlindnera fabianii 65, Pichia kudriavzevii 129, and Saccharomyces cerevisiae 131 isolated from fermented masau fruits in Zimbabwe.</title>
        <authorList>
            <person name="van Rijswijck I.M.H."/>
            <person name="Derks M.F.L."/>
            <person name="Abee T."/>
            <person name="de Ridder D."/>
            <person name="Smid E.J."/>
        </authorList>
    </citation>
    <scope>NUCLEOTIDE SEQUENCE [LARGE SCALE GENOMIC DNA]</scope>
    <source>
        <strain evidence="6">65</strain>
    </source>
</reference>
<dbReference type="InterPro" id="IPR051556">
    <property type="entry name" value="N-term/lysine_N-AcTrnsfr"/>
</dbReference>
<dbReference type="InterPro" id="IPR000182">
    <property type="entry name" value="GNAT_dom"/>
</dbReference>
<dbReference type="PROSITE" id="PS51186">
    <property type="entry name" value="GNAT"/>
    <property type="match status" value="1"/>
</dbReference>
<dbReference type="Pfam" id="PF00583">
    <property type="entry name" value="Acetyltransf_1"/>
    <property type="match status" value="1"/>
</dbReference>
<organism evidence="4">
    <name type="scientific">Cyberlindnera fabianii</name>
    <name type="common">Yeast</name>
    <name type="synonym">Hansenula fabianii</name>
    <dbReference type="NCBI Taxonomy" id="36022"/>
    <lineage>
        <taxon>Eukaryota</taxon>
        <taxon>Fungi</taxon>
        <taxon>Dikarya</taxon>
        <taxon>Ascomycota</taxon>
        <taxon>Saccharomycotina</taxon>
        <taxon>Saccharomycetes</taxon>
        <taxon>Phaffomycetales</taxon>
        <taxon>Phaffomycetaceae</taxon>
        <taxon>Cyberlindnera</taxon>
    </lineage>
</organism>
<sequence>MAAIELDDLTVNNKNCLRVINETCLPTRYPDDFYASSLSGFSKFAYYGEVAVGAIKAKLNVPQGSSVPQGVYIESVAVLEPYRHLGIGKKLVQFVVDEAKKSYVHEVTLHVWTEMKETKEWYEKIGFSEKEVIPGYYKDQKLDNPDAVLMSMKF</sequence>
<dbReference type="GO" id="GO:0007064">
    <property type="term" value="P:mitotic sister chromatid cohesion"/>
    <property type="evidence" value="ECO:0007669"/>
    <property type="project" value="TreeGrafter"/>
</dbReference>
<keyword evidence="6" id="KW-1185">Reference proteome</keyword>
<dbReference type="CDD" id="cd04301">
    <property type="entry name" value="NAT_SF"/>
    <property type="match status" value="1"/>
</dbReference>
<keyword evidence="1 5" id="KW-0808">Transferase</keyword>
<dbReference type="PANTHER" id="PTHR42919:SF8">
    <property type="entry name" value="N-ALPHA-ACETYLTRANSFERASE 50"/>
    <property type="match status" value="1"/>
</dbReference>
<dbReference type="PANTHER" id="PTHR42919">
    <property type="entry name" value="N-ALPHA-ACETYLTRANSFERASE"/>
    <property type="match status" value="1"/>
</dbReference>
<evidence type="ECO:0000313" key="6">
    <source>
        <dbReference type="Proteomes" id="UP000189513"/>
    </source>
</evidence>
<dbReference type="EMBL" id="MPUK01000006">
    <property type="protein sequence ID" value="ONH66755.1"/>
    <property type="molecule type" value="Genomic_DNA"/>
</dbReference>
<dbReference type="AlphaFoldDB" id="A0A061BCD6"/>
<evidence type="ECO:0000256" key="2">
    <source>
        <dbReference type="ARBA" id="ARBA00023315"/>
    </source>
</evidence>
<keyword evidence="2" id="KW-0012">Acyltransferase</keyword>
<dbReference type="OMA" id="EYAGAIC"/>
<gene>
    <name evidence="5" type="ORF">BON22_3519</name>
    <name evidence="4" type="ORF">CYFA0S_34e00496g</name>
</gene>